<dbReference type="EMBL" id="PUHP01000022">
    <property type="protein sequence ID" value="TQN74768.1"/>
    <property type="molecule type" value="Genomic_DNA"/>
</dbReference>
<dbReference type="Proteomes" id="UP000326340">
    <property type="component" value="Unassembled WGS sequence"/>
</dbReference>
<sequence>MILSSRGFAHHYSPQNRRRRTQAQTNGKTSSTQGWLDMASAAKVVRGTTSPASPPCPVEEV</sequence>
<organism evidence="2 3">
    <name type="scientific">Colletotrichum shisoi</name>
    <dbReference type="NCBI Taxonomy" id="2078593"/>
    <lineage>
        <taxon>Eukaryota</taxon>
        <taxon>Fungi</taxon>
        <taxon>Dikarya</taxon>
        <taxon>Ascomycota</taxon>
        <taxon>Pezizomycotina</taxon>
        <taxon>Sordariomycetes</taxon>
        <taxon>Hypocreomycetidae</taxon>
        <taxon>Glomerellales</taxon>
        <taxon>Glomerellaceae</taxon>
        <taxon>Colletotrichum</taxon>
        <taxon>Colletotrichum destructivum species complex</taxon>
    </lineage>
</organism>
<keyword evidence="3" id="KW-1185">Reference proteome</keyword>
<gene>
    <name evidence="2" type="ORF">CSHISOI_00676</name>
</gene>
<evidence type="ECO:0000313" key="2">
    <source>
        <dbReference type="EMBL" id="TQN74768.1"/>
    </source>
</evidence>
<feature type="compositionally biased region" description="Polar residues" evidence="1">
    <location>
        <begin position="22"/>
        <end position="34"/>
    </location>
</feature>
<name>A0A5Q4C5Z9_9PEZI</name>
<evidence type="ECO:0000256" key="1">
    <source>
        <dbReference type="SAM" id="MobiDB-lite"/>
    </source>
</evidence>
<proteinExistence type="predicted"/>
<protein>
    <submittedName>
        <fullName evidence="2">Uncharacterized protein</fullName>
    </submittedName>
</protein>
<accession>A0A5Q4C5Z9</accession>
<feature type="region of interest" description="Disordered" evidence="1">
    <location>
        <begin position="1"/>
        <end position="35"/>
    </location>
</feature>
<evidence type="ECO:0000313" key="3">
    <source>
        <dbReference type="Proteomes" id="UP000326340"/>
    </source>
</evidence>
<dbReference type="AlphaFoldDB" id="A0A5Q4C5Z9"/>
<reference evidence="2 3" key="1">
    <citation type="journal article" date="2019" name="Sci. Rep.">
        <title>Colletotrichum shisoi sp. nov., an anthracnose pathogen of Perilla frutescens in Japan: molecular phylogenetic, morphological and genomic evidence.</title>
        <authorList>
            <person name="Gan P."/>
            <person name="Tsushima A."/>
            <person name="Hiroyama R."/>
            <person name="Narusaka M."/>
            <person name="Takano Y."/>
            <person name="Narusaka Y."/>
            <person name="Kawaradani M."/>
            <person name="Damm U."/>
            <person name="Shirasu K."/>
        </authorList>
    </citation>
    <scope>NUCLEOTIDE SEQUENCE [LARGE SCALE GENOMIC DNA]</scope>
    <source>
        <strain evidence="2 3">PG-2018a</strain>
    </source>
</reference>
<comment type="caution">
    <text evidence="2">The sequence shown here is derived from an EMBL/GenBank/DDBJ whole genome shotgun (WGS) entry which is preliminary data.</text>
</comment>